<dbReference type="InterPro" id="IPR006842">
    <property type="entry name" value="Transposase_31"/>
</dbReference>
<comment type="caution">
    <text evidence="2">The sequence shown here is derived from an EMBL/GenBank/DDBJ whole genome shotgun (WGS) entry which is preliminary data.</text>
</comment>
<reference evidence="2 3" key="1">
    <citation type="submission" date="2009-07" db="EMBL/GenBank/DDBJ databases">
        <authorList>
            <person name="Madupu R."/>
            <person name="Sebastian Y."/>
            <person name="Durkin A.S."/>
            <person name="Torralba M."/>
            <person name="Methe B."/>
            <person name="Sutton G.G."/>
            <person name="Strausberg R.L."/>
            <person name="Nelson K.E."/>
        </authorList>
    </citation>
    <scope>NUCLEOTIDE SEQUENCE [LARGE SCALE GENOMIC DNA]</scope>
    <source>
        <strain evidence="2 3">ATCC 35580</strain>
    </source>
</reference>
<dbReference type="STRING" id="596324.TREVI0001_1414"/>
<name>C8PPV3_9SPIR</name>
<feature type="domain" description="Transposase (putative) YhgA-like" evidence="1">
    <location>
        <begin position="70"/>
        <end position="144"/>
    </location>
</feature>
<gene>
    <name evidence="2" type="ORF">TREVI0001_1414</name>
</gene>
<dbReference type="AlphaFoldDB" id="C8PPV3"/>
<sequence>MKKHNRRYKDSVFVDFFSEDKTAKANFLSLYNALHGTHYQSTAILKNIRLKQVLYMSFANDVSYLVDNKIIVLAEHQSTINPNMPIRCLEYIARLYEQFYQSKEKYSRKQLAIPTPEFYAFYNGKESYSDNSVLKLSDAFIQKHDKYALELSVKVININYDKGSRILKSCKPLGQYSLFVDSVRRHVAIDREHGFENAIKECIQNDILRDYLQRKSKEVLNMLIGEYDYDTDIAVQREESFEIGLAEGEARGEARGKSIGLAEGSRKKALETAKNLLQFGLSREKIAQATGLTQAEVEAIN</sequence>
<proteinExistence type="predicted"/>
<organism evidence="2 3">
    <name type="scientific">Treponema vincentii ATCC 35580</name>
    <dbReference type="NCBI Taxonomy" id="596324"/>
    <lineage>
        <taxon>Bacteria</taxon>
        <taxon>Pseudomonadati</taxon>
        <taxon>Spirochaetota</taxon>
        <taxon>Spirochaetia</taxon>
        <taxon>Spirochaetales</taxon>
        <taxon>Treponemataceae</taxon>
        <taxon>Treponema</taxon>
    </lineage>
</organism>
<accession>C8PPV3</accession>
<evidence type="ECO:0000313" key="2">
    <source>
        <dbReference type="EMBL" id="EEV20553.1"/>
    </source>
</evidence>
<dbReference type="Proteomes" id="UP000004509">
    <property type="component" value="Unassembled WGS sequence"/>
</dbReference>
<evidence type="ECO:0000313" key="3">
    <source>
        <dbReference type="Proteomes" id="UP000004509"/>
    </source>
</evidence>
<dbReference type="RefSeq" id="WP_006188605.1">
    <property type="nucleotide sequence ID" value="NZ_ACYH01000031.1"/>
</dbReference>
<evidence type="ECO:0000259" key="1">
    <source>
        <dbReference type="Pfam" id="PF04754"/>
    </source>
</evidence>
<protein>
    <recommendedName>
        <fullName evidence="1">Transposase (putative) YhgA-like domain-containing protein</fullName>
    </recommendedName>
</protein>
<dbReference type="EMBL" id="ACYH01000031">
    <property type="protein sequence ID" value="EEV20553.1"/>
    <property type="molecule type" value="Genomic_DNA"/>
</dbReference>
<dbReference type="eggNOG" id="COG5464">
    <property type="taxonomic scope" value="Bacteria"/>
</dbReference>
<dbReference type="OrthoDB" id="357854at2"/>
<dbReference type="Pfam" id="PF04754">
    <property type="entry name" value="Transposase_31"/>
    <property type="match status" value="1"/>
</dbReference>